<dbReference type="AlphaFoldDB" id="A0AAD9VC58"/>
<protein>
    <recommendedName>
        <fullName evidence="4">E3 ubiquitin-protein ligase</fullName>
        <ecNumber evidence="4">2.3.2.26</ecNumber>
    </recommendedName>
</protein>
<feature type="region of interest" description="Disordered" evidence="5">
    <location>
        <begin position="493"/>
        <end position="530"/>
    </location>
</feature>
<feature type="compositionally biased region" description="Basic and acidic residues" evidence="5">
    <location>
        <begin position="456"/>
        <end position="477"/>
    </location>
</feature>
<dbReference type="Proteomes" id="UP001249851">
    <property type="component" value="Unassembled WGS sequence"/>
</dbReference>
<comment type="caution">
    <text evidence="6">The sequence shown here is derived from an EMBL/GenBank/DDBJ whole genome shotgun (WGS) entry which is preliminary data.</text>
</comment>
<dbReference type="SUPFAM" id="SSF48371">
    <property type="entry name" value="ARM repeat"/>
    <property type="match status" value="1"/>
</dbReference>
<dbReference type="InterPro" id="IPR045322">
    <property type="entry name" value="HECTD1/TRIP12-like"/>
</dbReference>
<reference evidence="6" key="2">
    <citation type="journal article" date="2023" name="Science">
        <title>Genomic signatures of disease resistance in endangered staghorn corals.</title>
        <authorList>
            <person name="Vollmer S.V."/>
            <person name="Selwyn J.D."/>
            <person name="Despard B.A."/>
            <person name="Roesel C.L."/>
        </authorList>
    </citation>
    <scope>NUCLEOTIDE SEQUENCE</scope>
    <source>
        <strain evidence="6">K2</strain>
    </source>
</reference>
<name>A0AAD9VC58_ACRCE</name>
<dbReference type="EMBL" id="JARQWQ010000011">
    <property type="protein sequence ID" value="KAK2568652.1"/>
    <property type="molecule type" value="Genomic_DNA"/>
</dbReference>
<feature type="region of interest" description="Disordered" evidence="5">
    <location>
        <begin position="452"/>
        <end position="477"/>
    </location>
</feature>
<dbReference type="Gene3D" id="1.25.40.20">
    <property type="entry name" value="Ankyrin repeat-containing domain"/>
    <property type="match status" value="1"/>
</dbReference>
<feature type="compositionally biased region" description="Basic and acidic residues" evidence="5">
    <location>
        <begin position="517"/>
        <end position="530"/>
    </location>
</feature>
<organism evidence="6 7">
    <name type="scientific">Acropora cervicornis</name>
    <name type="common">Staghorn coral</name>
    <dbReference type="NCBI Taxonomy" id="6130"/>
    <lineage>
        <taxon>Eukaryota</taxon>
        <taxon>Metazoa</taxon>
        <taxon>Cnidaria</taxon>
        <taxon>Anthozoa</taxon>
        <taxon>Hexacorallia</taxon>
        <taxon>Scleractinia</taxon>
        <taxon>Astrocoeniina</taxon>
        <taxon>Acroporidae</taxon>
        <taxon>Acropora</taxon>
    </lineage>
</organism>
<dbReference type="Gene3D" id="1.25.10.10">
    <property type="entry name" value="Leucine-rich Repeat Variant"/>
    <property type="match status" value="1"/>
</dbReference>
<keyword evidence="2 4" id="KW-0808">Transferase</keyword>
<evidence type="ECO:0000256" key="3">
    <source>
        <dbReference type="PROSITE-ProRule" id="PRU00023"/>
    </source>
</evidence>
<dbReference type="InterPro" id="IPR011989">
    <property type="entry name" value="ARM-like"/>
</dbReference>
<proteinExistence type="inferred from homology"/>
<evidence type="ECO:0000256" key="1">
    <source>
        <dbReference type="ARBA" id="ARBA00000885"/>
    </source>
</evidence>
<dbReference type="InterPro" id="IPR002110">
    <property type="entry name" value="Ankyrin_rpt"/>
</dbReference>
<comment type="catalytic activity">
    <reaction evidence="1 4">
        <text>S-ubiquitinyl-[E2 ubiquitin-conjugating enzyme]-L-cysteine + [acceptor protein]-L-lysine = [E2 ubiquitin-conjugating enzyme]-L-cysteine + N(6)-ubiquitinyl-[acceptor protein]-L-lysine.</text>
        <dbReference type="EC" id="2.3.2.26"/>
    </reaction>
</comment>
<dbReference type="InterPro" id="IPR036770">
    <property type="entry name" value="Ankyrin_rpt-contain_sf"/>
</dbReference>
<comment type="similarity">
    <text evidence="4">Belongs to the UPL family. K-HECT subfamily.</text>
</comment>
<sequence length="687" mass="75730">MVDVDPDTLLEWLSMGQGDERDMQLIALEQLCMLLLMSDNIDRCFESCPPRTFLPALCRIFLDDCAPENVLEVTARAITYYLDVSAECTRRIVAVEGAIKSLCNRLVLELICTREAGAVFESGGLQCSLTFIREFGSSVHKDTLHSAMNVVTRLCGRMEPQDTNLETCVKSLSTLLKHDDPYVSVILIKHDYTTYRFLENQLHVYLADTKRVSDGALRCFASLADRFTRRGVDPAPLAEHGLSSELLERLASAAASAGEKSGTSGATPDAKSSNTSVSTIVSLLSTLCRGSPSVTHDLLRAGLPMAIEKALQGDERCVLDTMRLVDLLLVLLFEGRRALPKSCVSIPKGGIGSVRRFDSSNERSHRQLIDCIRSKDTDAVIDAIENGGFDVNFMDDVGQTLLNWASAFGTLEMVEYLCERGADVNRGQRSSSLHYAACFGRPAVAKTLLRHGANPDLRDEDGKTPMDKARERNDEGHREVVHILQSPGEWMVPVGNNSTSLSSSTAAQTAAAQDSTNPDKEKKEEAEDVKGDPEMAPIYLKNLLPLFAKNYKESMMPSIRKATLALIRKMIHYASQVQLEELSQNLSFASVIVEVLSVVLDHEDDDDGHLTSLQIIQDLLEKCQEIYIGHLARLGVISHVAELASSILETETVQEEPEVKGKEGETEKKVTNIALPKIMHQAFFNQL</sequence>
<evidence type="ECO:0000256" key="4">
    <source>
        <dbReference type="RuleBase" id="RU369009"/>
    </source>
</evidence>
<keyword evidence="3" id="KW-0040">ANK repeat</keyword>
<dbReference type="PANTHER" id="PTHR45670">
    <property type="entry name" value="E3 UBIQUITIN-PROTEIN LIGASE TRIP12"/>
    <property type="match status" value="1"/>
</dbReference>
<evidence type="ECO:0000313" key="6">
    <source>
        <dbReference type="EMBL" id="KAK2568652.1"/>
    </source>
</evidence>
<comment type="function">
    <text evidence="4">E3 ubiquitin-protein ligase which accepts ubiquitin from an E2 ubiquitin-conjugating enzyme in the form of a thioester and then directly transfers the ubiquitin to targeted substrates.</text>
</comment>
<evidence type="ECO:0000256" key="5">
    <source>
        <dbReference type="SAM" id="MobiDB-lite"/>
    </source>
</evidence>
<dbReference type="InterPro" id="IPR016024">
    <property type="entry name" value="ARM-type_fold"/>
</dbReference>
<dbReference type="GO" id="GO:0016607">
    <property type="term" value="C:nuclear speck"/>
    <property type="evidence" value="ECO:0007669"/>
    <property type="project" value="TreeGrafter"/>
</dbReference>
<dbReference type="SUPFAM" id="SSF48403">
    <property type="entry name" value="Ankyrin repeat"/>
    <property type="match status" value="1"/>
</dbReference>
<keyword evidence="4" id="KW-0833">Ubl conjugation pathway</keyword>
<dbReference type="FunFam" id="1.25.40.20:FF:000033">
    <property type="entry name" value="E3 ubiquitin-protein ligase HECTD1 isoform X2"/>
    <property type="match status" value="1"/>
</dbReference>
<gene>
    <name evidence="6" type="ORF">P5673_006614</name>
</gene>
<feature type="repeat" description="ANK" evidence="3">
    <location>
        <begin position="428"/>
        <end position="460"/>
    </location>
</feature>
<dbReference type="GO" id="GO:0043161">
    <property type="term" value="P:proteasome-mediated ubiquitin-dependent protein catabolic process"/>
    <property type="evidence" value="ECO:0007669"/>
    <property type="project" value="TreeGrafter"/>
</dbReference>
<dbReference type="Pfam" id="PF12796">
    <property type="entry name" value="Ank_2"/>
    <property type="match status" value="1"/>
</dbReference>
<dbReference type="PROSITE" id="PS50297">
    <property type="entry name" value="ANK_REP_REGION"/>
    <property type="match status" value="2"/>
</dbReference>
<keyword evidence="7" id="KW-1185">Reference proteome</keyword>
<dbReference type="GO" id="GO:0070534">
    <property type="term" value="P:protein K63-linked ubiquitination"/>
    <property type="evidence" value="ECO:0007669"/>
    <property type="project" value="TreeGrafter"/>
</dbReference>
<evidence type="ECO:0000256" key="2">
    <source>
        <dbReference type="ARBA" id="ARBA00022679"/>
    </source>
</evidence>
<dbReference type="GO" id="GO:0061630">
    <property type="term" value="F:ubiquitin protein ligase activity"/>
    <property type="evidence" value="ECO:0007669"/>
    <property type="project" value="UniProtKB-UniRule"/>
</dbReference>
<feature type="compositionally biased region" description="Low complexity" evidence="5">
    <location>
        <begin position="498"/>
        <end position="516"/>
    </location>
</feature>
<evidence type="ECO:0000313" key="7">
    <source>
        <dbReference type="Proteomes" id="UP001249851"/>
    </source>
</evidence>
<accession>A0AAD9VC58</accession>
<dbReference type="EC" id="2.3.2.26" evidence="4"/>
<dbReference type="PANTHER" id="PTHR45670:SF1">
    <property type="entry name" value="E3 UBIQUITIN-PROTEIN LIGASE HECTD1"/>
    <property type="match status" value="1"/>
</dbReference>
<reference evidence="6" key="1">
    <citation type="journal article" date="2023" name="G3 (Bethesda)">
        <title>Whole genome assembly and annotation of the endangered Caribbean coral Acropora cervicornis.</title>
        <authorList>
            <person name="Selwyn J.D."/>
            <person name="Vollmer S.V."/>
        </authorList>
    </citation>
    <scope>NUCLEOTIDE SEQUENCE</scope>
    <source>
        <strain evidence="6">K2</strain>
    </source>
</reference>
<comment type="pathway">
    <text evidence="4">Protein modification; protein ubiquitination.</text>
</comment>
<dbReference type="SMART" id="SM00248">
    <property type="entry name" value="ANK"/>
    <property type="match status" value="3"/>
</dbReference>
<dbReference type="PROSITE" id="PS50088">
    <property type="entry name" value="ANK_REPEAT"/>
    <property type="match status" value="2"/>
</dbReference>
<feature type="repeat" description="ANK" evidence="3">
    <location>
        <begin position="397"/>
        <end position="429"/>
    </location>
</feature>